<name>A0AAD5YWT4_9AGAR</name>
<accession>A0AAD5YWT4</accession>
<evidence type="ECO:0000313" key="1">
    <source>
        <dbReference type="EMBL" id="KAJ3576619.1"/>
    </source>
</evidence>
<dbReference type="Proteomes" id="UP001213000">
    <property type="component" value="Unassembled WGS sequence"/>
</dbReference>
<proteinExistence type="predicted"/>
<protein>
    <submittedName>
        <fullName evidence="1">Uncharacterized protein</fullName>
    </submittedName>
</protein>
<organism evidence="1 2">
    <name type="scientific">Leucocoprinus birnbaumii</name>
    <dbReference type="NCBI Taxonomy" id="56174"/>
    <lineage>
        <taxon>Eukaryota</taxon>
        <taxon>Fungi</taxon>
        <taxon>Dikarya</taxon>
        <taxon>Basidiomycota</taxon>
        <taxon>Agaricomycotina</taxon>
        <taxon>Agaricomycetes</taxon>
        <taxon>Agaricomycetidae</taxon>
        <taxon>Agaricales</taxon>
        <taxon>Agaricineae</taxon>
        <taxon>Agaricaceae</taxon>
        <taxon>Leucocoprinus</taxon>
    </lineage>
</organism>
<dbReference type="EMBL" id="JANIEX010000008">
    <property type="protein sequence ID" value="KAJ3576619.1"/>
    <property type="molecule type" value="Genomic_DNA"/>
</dbReference>
<reference evidence="1" key="1">
    <citation type="submission" date="2022-07" db="EMBL/GenBank/DDBJ databases">
        <title>Genome Sequence of Leucocoprinus birnbaumii.</title>
        <authorList>
            <person name="Buettner E."/>
        </authorList>
    </citation>
    <scope>NUCLEOTIDE SEQUENCE</scope>
    <source>
        <strain evidence="1">VT141</strain>
    </source>
</reference>
<dbReference type="AlphaFoldDB" id="A0AAD5YWT4"/>
<comment type="caution">
    <text evidence="1">The sequence shown here is derived from an EMBL/GenBank/DDBJ whole genome shotgun (WGS) entry which is preliminary data.</text>
</comment>
<gene>
    <name evidence="1" type="ORF">NP233_g312</name>
</gene>
<evidence type="ECO:0000313" key="2">
    <source>
        <dbReference type="Proteomes" id="UP001213000"/>
    </source>
</evidence>
<sequence length="145" mass="16026">MTTTQLTPNGILGLTQHVEEPSEGLDLGGKYSTYVVLIASDRENIPAFLVINRAHYFESGWDRDWMTYIDRWTAIEPQSASPIWSDPPLIQTPPSNKPVPFPIGALHGLTIGASIPFVRGLVTFKSALDVIDDKNSPMVHDISPR</sequence>
<keyword evidence="2" id="KW-1185">Reference proteome</keyword>